<sequence length="73" mass="8503">FKALYGREAPGLIRYETQTSDPPDVRDQLMQRDAVIEQLKNHLRRSQQTMKSNANRKRKEATFNVGDMVLVKL</sequence>
<comment type="caution">
    <text evidence="1">The sequence shown here is derived from an EMBL/GenBank/DDBJ whole genome shotgun (WGS) entry which is preliminary data.</text>
</comment>
<name>A0A392T0L1_9FABA</name>
<feature type="non-terminal residue" evidence="1">
    <location>
        <position position="1"/>
    </location>
</feature>
<accession>A0A392T0L1</accession>
<keyword evidence="2" id="KW-1185">Reference proteome</keyword>
<evidence type="ECO:0000313" key="2">
    <source>
        <dbReference type="Proteomes" id="UP000265520"/>
    </source>
</evidence>
<organism evidence="1 2">
    <name type="scientific">Trifolium medium</name>
    <dbReference type="NCBI Taxonomy" id="97028"/>
    <lineage>
        <taxon>Eukaryota</taxon>
        <taxon>Viridiplantae</taxon>
        <taxon>Streptophyta</taxon>
        <taxon>Embryophyta</taxon>
        <taxon>Tracheophyta</taxon>
        <taxon>Spermatophyta</taxon>
        <taxon>Magnoliopsida</taxon>
        <taxon>eudicotyledons</taxon>
        <taxon>Gunneridae</taxon>
        <taxon>Pentapetalae</taxon>
        <taxon>rosids</taxon>
        <taxon>fabids</taxon>
        <taxon>Fabales</taxon>
        <taxon>Fabaceae</taxon>
        <taxon>Papilionoideae</taxon>
        <taxon>50 kb inversion clade</taxon>
        <taxon>NPAAA clade</taxon>
        <taxon>Hologalegina</taxon>
        <taxon>IRL clade</taxon>
        <taxon>Trifolieae</taxon>
        <taxon>Trifolium</taxon>
    </lineage>
</organism>
<protein>
    <submittedName>
        <fullName evidence="1">Uncharacterized protein</fullName>
    </submittedName>
</protein>
<dbReference type="EMBL" id="LXQA010483133">
    <property type="protein sequence ID" value="MCI54681.1"/>
    <property type="molecule type" value="Genomic_DNA"/>
</dbReference>
<evidence type="ECO:0000313" key="1">
    <source>
        <dbReference type="EMBL" id="MCI54681.1"/>
    </source>
</evidence>
<dbReference type="AlphaFoldDB" id="A0A392T0L1"/>
<reference evidence="1 2" key="1">
    <citation type="journal article" date="2018" name="Front. Plant Sci.">
        <title>Red Clover (Trifolium pratense) and Zigzag Clover (T. medium) - A Picture of Genomic Similarities and Differences.</title>
        <authorList>
            <person name="Dluhosova J."/>
            <person name="Istvanek J."/>
            <person name="Nedelnik J."/>
            <person name="Repkova J."/>
        </authorList>
    </citation>
    <scope>NUCLEOTIDE SEQUENCE [LARGE SCALE GENOMIC DNA]</scope>
    <source>
        <strain evidence="2">cv. 10/8</strain>
        <tissue evidence="1">Leaf</tissue>
    </source>
</reference>
<proteinExistence type="predicted"/>
<dbReference type="Proteomes" id="UP000265520">
    <property type="component" value="Unassembled WGS sequence"/>
</dbReference>